<dbReference type="SUPFAM" id="SSF47203">
    <property type="entry name" value="Acyl-CoA dehydrogenase C-terminal domain-like"/>
    <property type="match status" value="2"/>
</dbReference>
<keyword evidence="8" id="KW-0276">Fatty acid metabolism</keyword>
<dbReference type="GO" id="GO:0033540">
    <property type="term" value="P:fatty acid beta-oxidation using acyl-CoA oxidase"/>
    <property type="evidence" value="ECO:0007669"/>
    <property type="project" value="UniProtKB-UniPathway"/>
</dbReference>
<evidence type="ECO:0000259" key="19">
    <source>
        <dbReference type="Pfam" id="PF22924"/>
    </source>
</evidence>
<evidence type="ECO:0000256" key="12">
    <source>
        <dbReference type="PIRNR" id="PIRNR000168"/>
    </source>
</evidence>
<dbReference type="GO" id="GO:0003997">
    <property type="term" value="F:acyl-CoA oxidase activity"/>
    <property type="evidence" value="ECO:0007669"/>
    <property type="project" value="UniProtKB-EC"/>
</dbReference>
<feature type="active site" description="Proton acceptor" evidence="13">
    <location>
        <position position="465"/>
    </location>
</feature>
<dbReference type="Pfam" id="PF14749">
    <property type="entry name" value="Acyl-CoA_ox_N"/>
    <property type="match status" value="1"/>
</dbReference>
<evidence type="ECO:0000256" key="15">
    <source>
        <dbReference type="SAM" id="MobiDB-lite"/>
    </source>
</evidence>
<proteinExistence type="inferred from homology"/>
<dbReference type="GO" id="GO:0005504">
    <property type="term" value="F:fatty acid binding"/>
    <property type="evidence" value="ECO:0007669"/>
    <property type="project" value="TreeGrafter"/>
</dbReference>
<dbReference type="GO" id="GO:0071949">
    <property type="term" value="F:FAD binding"/>
    <property type="evidence" value="ECO:0007669"/>
    <property type="project" value="InterPro"/>
</dbReference>
<evidence type="ECO:0000256" key="5">
    <source>
        <dbReference type="ARBA" id="ARBA00006288"/>
    </source>
</evidence>
<dbReference type="UniPathway" id="UPA00661"/>
<reference evidence="20" key="1">
    <citation type="journal article" date="2019" name="G3 (Bethesda)">
        <title>Genome Assemblies of Two Rare Opportunistic Yeast Pathogens: Diutina rugosa (syn. Candida rugosa) and Trichomonascus ciferrii (syn. Candida ciferrii).</title>
        <authorList>
            <person name="Mixao V."/>
            <person name="Saus E."/>
            <person name="Hansen A.P."/>
            <person name="Lass-Florl C."/>
            <person name="Gabaldon T."/>
        </authorList>
    </citation>
    <scope>NUCLEOTIDE SEQUENCE</scope>
    <source>
        <strain evidence="20">CBS 4856</strain>
    </source>
</reference>
<comment type="cofactor">
    <cofactor evidence="2">
        <name>FAD</name>
        <dbReference type="ChEBI" id="CHEBI:57692"/>
    </cofactor>
</comment>
<comment type="subcellular location">
    <subcellularLocation>
        <location evidence="3">Peroxisome</location>
    </subcellularLocation>
</comment>
<keyword evidence="11" id="KW-0576">Peroxisome</keyword>
<evidence type="ECO:0000313" key="20">
    <source>
        <dbReference type="EMBL" id="KAA8897398.1"/>
    </source>
</evidence>
<feature type="binding site" evidence="14">
    <location>
        <position position="173"/>
    </location>
    <ligand>
        <name>FAD</name>
        <dbReference type="ChEBI" id="CHEBI:57692"/>
    </ligand>
</feature>
<feature type="binding site" evidence="14">
    <location>
        <position position="212"/>
    </location>
    <ligand>
        <name>FAD</name>
        <dbReference type="ChEBI" id="CHEBI:57692"/>
    </ligand>
</feature>
<organism evidence="20 21">
    <name type="scientific">Trichomonascus ciferrii</name>
    <dbReference type="NCBI Taxonomy" id="44093"/>
    <lineage>
        <taxon>Eukaryota</taxon>
        <taxon>Fungi</taxon>
        <taxon>Dikarya</taxon>
        <taxon>Ascomycota</taxon>
        <taxon>Saccharomycotina</taxon>
        <taxon>Dipodascomycetes</taxon>
        <taxon>Dipodascales</taxon>
        <taxon>Trichomonascaceae</taxon>
        <taxon>Trichomonascus</taxon>
        <taxon>Trichomonascus ciferrii complex</taxon>
    </lineage>
</organism>
<evidence type="ECO:0000313" key="21">
    <source>
        <dbReference type="Proteomes" id="UP000761534"/>
    </source>
</evidence>
<dbReference type="EMBL" id="SWFS01000566">
    <property type="protein sequence ID" value="KAA8897398.1"/>
    <property type="molecule type" value="Genomic_DNA"/>
</dbReference>
<dbReference type="Pfam" id="PF22924">
    <property type="entry name" value="ACOX_C_alpha1"/>
    <property type="match status" value="1"/>
</dbReference>
<keyword evidence="6 12" id="KW-0285">Flavoprotein</keyword>
<dbReference type="Pfam" id="PF02770">
    <property type="entry name" value="Acyl-CoA_dh_M"/>
    <property type="match status" value="1"/>
</dbReference>
<evidence type="ECO:0000256" key="9">
    <source>
        <dbReference type="ARBA" id="ARBA00023002"/>
    </source>
</evidence>
<dbReference type="InterPro" id="IPR055060">
    <property type="entry name" value="ACOX_C_alpha1"/>
</dbReference>
<keyword evidence="7 12" id="KW-0274">FAD</keyword>
<evidence type="ECO:0000256" key="1">
    <source>
        <dbReference type="ARBA" id="ARBA00001201"/>
    </source>
</evidence>
<evidence type="ECO:0000256" key="13">
    <source>
        <dbReference type="PIRSR" id="PIRSR000168-1"/>
    </source>
</evidence>
<feature type="region of interest" description="Disordered" evidence="15">
    <location>
        <begin position="694"/>
        <end position="714"/>
    </location>
</feature>
<dbReference type="InterPro" id="IPR046373">
    <property type="entry name" value="Acyl-CoA_Oxase/DH_mid-dom_sf"/>
</dbReference>
<accession>A0A642UE77</accession>
<name>A0A642UE77_9ASCO</name>
<feature type="domain" description="Acyl-CoA oxidase/dehydrogenase middle" evidence="17">
    <location>
        <begin position="176"/>
        <end position="279"/>
    </location>
</feature>
<feature type="domain" description="Acyl-coenzyme A oxidase N-terminal" evidence="18">
    <location>
        <begin position="91"/>
        <end position="175"/>
    </location>
</feature>
<evidence type="ECO:0000259" key="17">
    <source>
        <dbReference type="Pfam" id="PF02770"/>
    </source>
</evidence>
<feature type="domain" description="Acyl-CoA oxidase C-terminal" evidence="16">
    <location>
        <begin position="517"/>
        <end position="696"/>
    </location>
</feature>
<evidence type="ECO:0000256" key="2">
    <source>
        <dbReference type="ARBA" id="ARBA00001974"/>
    </source>
</evidence>
<dbReference type="GO" id="GO:0005777">
    <property type="term" value="C:peroxisome"/>
    <property type="evidence" value="ECO:0007669"/>
    <property type="project" value="UniProtKB-SubCell"/>
</dbReference>
<evidence type="ECO:0000259" key="18">
    <source>
        <dbReference type="Pfam" id="PF14749"/>
    </source>
</evidence>
<dbReference type="InterPro" id="IPR002655">
    <property type="entry name" value="Acyl-CoA_oxidase_C"/>
</dbReference>
<evidence type="ECO:0000256" key="8">
    <source>
        <dbReference type="ARBA" id="ARBA00022832"/>
    </source>
</evidence>
<dbReference type="PANTHER" id="PTHR10909:SF352">
    <property type="entry name" value="ACYL-COENZYME A OXIDASE-LIKE PROTEIN"/>
    <property type="match status" value="1"/>
</dbReference>
<dbReference type="InterPro" id="IPR012258">
    <property type="entry name" value="Acyl-CoA_oxidase"/>
</dbReference>
<dbReference type="InterPro" id="IPR006091">
    <property type="entry name" value="Acyl-CoA_Oxase/DH_mid-dom"/>
</dbReference>
<protein>
    <recommendedName>
        <fullName evidence="12">Acyl-coenzyme A oxidase</fullName>
    </recommendedName>
</protein>
<dbReference type="Proteomes" id="UP000761534">
    <property type="component" value="Unassembled WGS sequence"/>
</dbReference>
<feature type="compositionally biased region" description="Acidic residues" evidence="15">
    <location>
        <begin position="701"/>
        <end position="714"/>
    </location>
</feature>
<keyword evidence="21" id="KW-1185">Reference proteome</keyword>
<keyword evidence="10" id="KW-0443">Lipid metabolism</keyword>
<evidence type="ECO:0000256" key="4">
    <source>
        <dbReference type="ARBA" id="ARBA00004846"/>
    </source>
</evidence>
<evidence type="ECO:0000256" key="11">
    <source>
        <dbReference type="ARBA" id="ARBA00023140"/>
    </source>
</evidence>
<dbReference type="FunFam" id="1.20.140.10:FF:000013">
    <property type="entry name" value="Acyl-coenzyme A oxidase"/>
    <property type="match status" value="1"/>
</dbReference>
<feature type="domain" description="Acyl-CoA oxidase C-alpha1" evidence="19">
    <location>
        <begin position="309"/>
        <end position="480"/>
    </location>
</feature>
<dbReference type="FunFam" id="2.40.110.10:FF:000003">
    <property type="entry name" value="Acyl-coenzyme A oxidase"/>
    <property type="match status" value="1"/>
</dbReference>
<dbReference type="PANTHER" id="PTHR10909">
    <property type="entry name" value="ELECTRON TRANSPORT OXIDOREDUCTASE"/>
    <property type="match status" value="1"/>
</dbReference>
<dbReference type="SUPFAM" id="SSF56645">
    <property type="entry name" value="Acyl-CoA dehydrogenase NM domain-like"/>
    <property type="match status" value="1"/>
</dbReference>
<evidence type="ECO:0000256" key="3">
    <source>
        <dbReference type="ARBA" id="ARBA00004275"/>
    </source>
</evidence>
<dbReference type="Gene3D" id="1.20.140.10">
    <property type="entry name" value="Butyryl-CoA Dehydrogenase, subunit A, domain 3"/>
    <property type="match status" value="2"/>
</dbReference>
<dbReference type="VEuPathDB" id="FungiDB:TRICI_006742"/>
<dbReference type="OrthoDB" id="538336at2759"/>
<evidence type="ECO:0000256" key="10">
    <source>
        <dbReference type="ARBA" id="ARBA00023098"/>
    </source>
</evidence>
<dbReference type="AlphaFoldDB" id="A0A642UE77"/>
<dbReference type="InterPro" id="IPR009100">
    <property type="entry name" value="AcylCoA_DH/oxidase_NM_dom_sf"/>
</dbReference>
<evidence type="ECO:0000259" key="16">
    <source>
        <dbReference type="Pfam" id="PF01756"/>
    </source>
</evidence>
<evidence type="ECO:0000256" key="7">
    <source>
        <dbReference type="ARBA" id="ARBA00022827"/>
    </source>
</evidence>
<dbReference type="InterPro" id="IPR029320">
    <property type="entry name" value="Acyl-CoA_ox_N"/>
</dbReference>
<dbReference type="InterPro" id="IPR036250">
    <property type="entry name" value="AcylCo_DH-like_C"/>
</dbReference>
<comment type="caution">
    <text evidence="20">The sequence shown here is derived from an EMBL/GenBank/DDBJ whole genome shotgun (WGS) entry which is preliminary data.</text>
</comment>
<dbReference type="FunFam" id="1.20.140.10:FF:000015">
    <property type="entry name" value="Acyl-coenzyme A oxidase"/>
    <property type="match status" value="1"/>
</dbReference>
<comment type="similarity">
    <text evidence="5 12">Belongs to the acyl-CoA oxidase family.</text>
</comment>
<keyword evidence="9" id="KW-0560">Oxidoreductase</keyword>
<dbReference type="Pfam" id="PF01756">
    <property type="entry name" value="ACOX"/>
    <property type="match status" value="1"/>
</dbReference>
<evidence type="ECO:0000256" key="14">
    <source>
        <dbReference type="PIRSR" id="PIRSR000168-2"/>
    </source>
</evidence>
<gene>
    <name evidence="20" type="ORF">TRICI_006742</name>
</gene>
<comment type="catalytic activity">
    <reaction evidence="1">
        <text>a 2,3-saturated acyl-CoA + O2 = a (2E)-enoyl-CoA + H2O2</text>
        <dbReference type="Rhea" id="RHEA:38959"/>
        <dbReference type="ChEBI" id="CHEBI:15379"/>
        <dbReference type="ChEBI" id="CHEBI:16240"/>
        <dbReference type="ChEBI" id="CHEBI:58856"/>
        <dbReference type="ChEBI" id="CHEBI:65111"/>
        <dbReference type="EC" id="1.3.3.6"/>
    </reaction>
</comment>
<comment type="pathway">
    <text evidence="4">Lipid metabolism; peroxisomal fatty acid beta-oxidation.</text>
</comment>
<dbReference type="GO" id="GO:0055088">
    <property type="term" value="P:lipid homeostasis"/>
    <property type="evidence" value="ECO:0007669"/>
    <property type="project" value="TreeGrafter"/>
</dbReference>
<dbReference type="PIRSF" id="PIRSF000168">
    <property type="entry name" value="Acyl-CoA_oxidase"/>
    <property type="match status" value="1"/>
</dbReference>
<dbReference type="Gene3D" id="2.40.110.10">
    <property type="entry name" value="Butyryl-CoA Dehydrogenase, subunit A, domain 2"/>
    <property type="match status" value="1"/>
</dbReference>
<sequence length="714" mass="79859">MIKSLPKPSSVFPGSHFVDHDVRYCSWAGAGVRLGFGGVGPSAIICRGKSTMGKLEANGTANIEFNGKKLDTFTEPPVAMAQERERTKFPVREMTYYVNGGKEKTEKMEEIMLSLERNPLFSNDDFYDLNKDQQRERTMDKVAVIAETVARVPEDESYMRFAMLNLLEPSTTTRLGHGSNVAGLETTAHFDPQTDEFIINTPHVGATKWWIGGAAHTATHTVCYARLIVNGKDYGVKNFVVPLRDVNDFSLKPGVAVGDIGKKMGRDGIDNGWIQFTNVRIPRQYMLMKYSKVDREGNVTEPPLAQLSYGALIGGRVSMASDSFHTAKRFLTIAIRYAAVRRQFSSTPGEPETKLLDYTYHQRRLMPRLAYAFAMRAASANLYAFQRKVNQKLQDTPADDKEGMQSAIEDSKELFAVSAGLKAFCTWATAEIIDQCRQACGGHGYSGYNGFGQAYADWVVQCTWEGDNNVLTLSAGRSLIQSGLAARKGKKVGEASNYLLRSSELANKKLSGRDLTDPAVLIEAFEAASSRGITDAVDKYIELTEKQGLNQTQAFEEISQQRFEIAKIHTRQYLIKSFFESINDAKPELKETLTHLATLFALWSIEQEASSFLVSGFLTAQDVSRVSTLVTEYNKKVRDQAIGITDSFGLSDFFINAPIGNYDGDVYKHYFEKVKRRDPYKDAKAPYHESKIKPFLHRELEDDDDEDLSELDEE</sequence>
<evidence type="ECO:0000256" key="6">
    <source>
        <dbReference type="ARBA" id="ARBA00022630"/>
    </source>
</evidence>